<evidence type="ECO:0000313" key="9">
    <source>
        <dbReference type="Proteomes" id="UP000284021"/>
    </source>
</evidence>
<dbReference type="SUPFAM" id="SSF82866">
    <property type="entry name" value="Multidrug efflux transporter AcrB transmembrane domain"/>
    <property type="match status" value="2"/>
</dbReference>
<feature type="transmembrane region" description="Helical" evidence="6">
    <location>
        <begin position="372"/>
        <end position="399"/>
    </location>
</feature>
<dbReference type="PANTHER" id="PTHR33406">
    <property type="entry name" value="MEMBRANE PROTEIN MJ1562-RELATED"/>
    <property type="match status" value="1"/>
</dbReference>
<keyword evidence="4 6" id="KW-1133">Transmembrane helix</keyword>
<dbReference type="InterPro" id="IPR004869">
    <property type="entry name" value="MMPL_dom"/>
</dbReference>
<dbReference type="RefSeq" id="WP_119953478.1">
    <property type="nucleotide sequence ID" value="NZ_QYUR01000002.1"/>
</dbReference>
<dbReference type="AlphaFoldDB" id="A0A418XL24"/>
<evidence type="ECO:0000256" key="6">
    <source>
        <dbReference type="SAM" id="Phobius"/>
    </source>
</evidence>
<comment type="caution">
    <text evidence="8">The sequence shown here is derived from an EMBL/GenBank/DDBJ whole genome shotgun (WGS) entry which is preliminary data.</text>
</comment>
<feature type="transmembrane region" description="Helical" evidence="6">
    <location>
        <begin position="278"/>
        <end position="298"/>
    </location>
</feature>
<protein>
    <recommendedName>
        <fullName evidence="7">Membrane transport protein MMPL domain-containing protein</fullName>
    </recommendedName>
</protein>
<dbReference type="InterPro" id="IPR050545">
    <property type="entry name" value="Mycobact_MmpL"/>
</dbReference>
<feature type="transmembrane region" description="Helical" evidence="6">
    <location>
        <begin position="748"/>
        <end position="770"/>
    </location>
</feature>
<dbReference type="EMBL" id="QYUR01000002">
    <property type="protein sequence ID" value="RJG13157.1"/>
    <property type="molecule type" value="Genomic_DNA"/>
</dbReference>
<dbReference type="GO" id="GO:0005886">
    <property type="term" value="C:plasma membrane"/>
    <property type="evidence" value="ECO:0007669"/>
    <property type="project" value="UniProtKB-SubCell"/>
</dbReference>
<feature type="transmembrane region" description="Helical" evidence="6">
    <location>
        <begin position="304"/>
        <end position="325"/>
    </location>
</feature>
<organism evidence="8 9">
    <name type="scientific">Pseudomonas cavernicola</name>
    <dbReference type="NCBI Taxonomy" id="2320866"/>
    <lineage>
        <taxon>Bacteria</taxon>
        <taxon>Pseudomonadati</taxon>
        <taxon>Pseudomonadota</taxon>
        <taxon>Gammaproteobacteria</taxon>
        <taxon>Pseudomonadales</taxon>
        <taxon>Pseudomonadaceae</taxon>
        <taxon>Pseudomonas</taxon>
    </lineage>
</organism>
<dbReference type="OrthoDB" id="9780358at2"/>
<evidence type="ECO:0000256" key="2">
    <source>
        <dbReference type="ARBA" id="ARBA00022475"/>
    </source>
</evidence>
<gene>
    <name evidence="8" type="ORF">D3879_07775</name>
</gene>
<evidence type="ECO:0000256" key="4">
    <source>
        <dbReference type="ARBA" id="ARBA00022989"/>
    </source>
</evidence>
<accession>A0A418XL24</accession>
<keyword evidence="5 6" id="KW-0472">Membrane</keyword>
<evidence type="ECO:0000313" key="8">
    <source>
        <dbReference type="EMBL" id="RJG13157.1"/>
    </source>
</evidence>
<evidence type="ECO:0000259" key="7">
    <source>
        <dbReference type="Pfam" id="PF03176"/>
    </source>
</evidence>
<dbReference type="Pfam" id="PF03176">
    <property type="entry name" value="MMPL"/>
    <property type="match status" value="1"/>
</dbReference>
<dbReference type="Gene3D" id="1.20.1640.10">
    <property type="entry name" value="Multidrug efflux transporter AcrB transmembrane domain"/>
    <property type="match status" value="2"/>
</dbReference>
<feature type="transmembrane region" description="Helical" evidence="6">
    <location>
        <begin position="723"/>
        <end position="742"/>
    </location>
</feature>
<proteinExistence type="predicted"/>
<keyword evidence="2" id="KW-1003">Cell membrane</keyword>
<evidence type="ECO:0000256" key="1">
    <source>
        <dbReference type="ARBA" id="ARBA00004651"/>
    </source>
</evidence>
<feature type="transmembrane region" description="Helical" evidence="6">
    <location>
        <begin position="337"/>
        <end position="360"/>
    </location>
</feature>
<evidence type="ECO:0000256" key="3">
    <source>
        <dbReference type="ARBA" id="ARBA00022692"/>
    </source>
</evidence>
<sequence>MERWLPRLFTLLLLTLLALAGWQWRDGPPVSANLLELVPTDAPDALEQLAEQRMQEPLNRELVVLIRHADSQRAIAMAAELGAAWQASGLFEKVQWNLQADFPALRQQLLQSRLALLGAADRQLLIDNPQAFIEQRVQALYDPFNSFSLVSADQDWLGLTQLIQRNLPRNSNVTLDLNGTLLAENQEQNQPQTWAFLRARSLGSAFDGNLPQQVAERVASARQQVQAQGGELLATSGLLYAANGQRQASHEMSVIGGGASAIALLLMLLLFRRVRIVLAFIPALVGVLAGLVACVALFGHIHVLTLVLGASLIGVAIDYPLHYLSKSWTLQPWNNWFAMRATLSGLSLGLATNAIGYLALAFTPFPALQQVAVFSAAGLLGSYLCSVCLLPALLGNAPLRPWPTPLRWAQRLLALRASLLRRIGTPWLLGAFLLFCAAGVAQLTSKNDLRQWISHPPQLLSESQAIGRIINFQPTSQFFLVRAADQQQLLQRQAELSQRLDRLVAQGKLSSYLALSQLLAPAAEQRRLRQALTQLPAHAQPLLALGVSAQALAAEIQQLQALPEQNLEQALAGPLGEIWRPLWLGKDSSQARQEGVAGLVSLQGLSDTSVLAAQAHGLPGVQLVDRLGELNRLFASTQISAAELKLLSCLLILALLCLPFGLSGALRTLAVSLLAALASLASLGWLGQPLTLFSLFGLLLVTAIGVDYAIIMRERVGGAATSLLGTLLAALTTWLSFGLLALSSTPAVSNFGLAVGLGLVFSFLLAPWAASEEHAHAQEQLQPEAAR</sequence>
<dbReference type="PANTHER" id="PTHR33406:SF13">
    <property type="entry name" value="MEMBRANE PROTEIN YDFJ"/>
    <property type="match status" value="1"/>
</dbReference>
<evidence type="ECO:0000256" key="5">
    <source>
        <dbReference type="ARBA" id="ARBA00023136"/>
    </source>
</evidence>
<reference evidence="8 9" key="1">
    <citation type="submission" date="2018-09" db="EMBL/GenBank/DDBJ databases">
        <authorList>
            <person name="Zhu H."/>
        </authorList>
    </citation>
    <scope>NUCLEOTIDE SEQUENCE [LARGE SCALE GENOMIC DNA]</scope>
    <source>
        <strain evidence="8 9">K1S02-6</strain>
    </source>
</reference>
<feature type="domain" description="Membrane transport protein MMPL" evidence="7">
    <location>
        <begin position="211"/>
        <end position="408"/>
    </location>
</feature>
<feature type="transmembrane region" description="Helical" evidence="6">
    <location>
        <begin position="692"/>
        <end position="711"/>
    </location>
</feature>
<feature type="transmembrane region" description="Helical" evidence="6">
    <location>
        <begin position="644"/>
        <end position="662"/>
    </location>
</feature>
<keyword evidence="3 6" id="KW-0812">Transmembrane</keyword>
<feature type="transmembrane region" description="Helical" evidence="6">
    <location>
        <begin position="419"/>
        <end position="441"/>
    </location>
</feature>
<dbReference type="Proteomes" id="UP000284021">
    <property type="component" value="Unassembled WGS sequence"/>
</dbReference>
<name>A0A418XL24_9PSED</name>
<comment type="subcellular location">
    <subcellularLocation>
        <location evidence="1">Cell membrane</location>
        <topology evidence="1">Multi-pass membrane protein</topology>
    </subcellularLocation>
</comment>
<keyword evidence="9" id="KW-1185">Reference proteome</keyword>